<evidence type="ECO:0008006" key="6">
    <source>
        <dbReference type="Google" id="ProtNLM"/>
    </source>
</evidence>
<name>A0AA35YZC7_LACSI</name>
<dbReference type="GO" id="GO:0008253">
    <property type="term" value="F:5'-nucleotidase activity"/>
    <property type="evidence" value="ECO:0007669"/>
    <property type="project" value="TreeGrafter"/>
</dbReference>
<proteinExistence type="predicted"/>
<keyword evidence="2" id="KW-0378">Hydrolase</keyword>
<evidence type="ECO:0000256" key="2">
    <source>
        <dbReference type="ARBA" id="ARBA00022801"/>
    </source>
</evidence>
<evidence type="ECO:0000256" key="3">
    <source>
        <dbReference type="ARBA" id="ARBA00022842"/>
    </source>
</evidence>
<organism evidence="4 5">
    <name type="scientific">Lactuca saligna</name>
    <name type="common">Willowleaf lettuce</name>
    <dbReference type="NCBI Taxonomy" id="75948"/>
    <lineage>
        <taxon>Eukaryota</taxon>
        <taxon>Viridiplantae</taxon>
        <taxon>Streptophyta</taxon>
        <taxon>Embryophyta</taxon>
        <taxon>Tracheophyta</taxon>
        <taxon>Spermatophyta</taxon>
        <taxon>Magnoliopsida</taxon>
        <taxon>eudicotyledons</taxon>
        <taxon>Gunneridae</taxon>
        <taxon>Pentapetalae</taxon>
        <taxon>asterids</taxon>
        <taxon>campanulids</taxon>
        <taxon>Asterales</taxon>
        <taxon>Asteraceae</taxon>
        <taxon>Cichorioideae</taxon>
        <taxon>Cichorieae</taxon>
        <taxon>Lactucinae</taxon>
        <taxon>Lactuca</taxon>
    </lineage>
</organism>
<dbReference type="SUPFAM" id="SSF56784">
    <property type="entry name" value="HAD-like"/>
    <property type="match status" value="1"/>
</dbReference>
<evidence type="ECO:0000313" key="5">
    <source>
        <dbReference type="Proteomes" id="UP001177003"/>
    </source>
</evidence>
<dbReference type="AlphaFoldDB" id="A0AA35YZC7"/>
<dbReference type="InterPro" id="IPR008380">
    <property type="entry name" value="HAD-SF_hydro_IG_5-nucl"/>
</dbReference>
<accession>A0AA35YZC7</accession>
<dbReference type="Proteomes" id="UP001177003">
    <property type="component" value="Chromosome 4"/>
</dbReference>
<dbReference type="PANTHER" id="PTHR12103">
    <property type="entry name" value="5'-NUCLEOTIDASE DOMAIN-CONTAINING"/>
    <property type="match status" value="1"/>
</dbReference>
<keyword evidence="1" id="KW-0479">Metal-binding</keyword>
<evidence type="ECO:0000313" key="4">
    <source>
        <dbReference type="EMBL" id="CAI9282975.1"/>
    </source>
</evidence>
<keyword evidence="5" id="KW-1185">Reference proteome</keyword>
<keyword evidence="3" id="KW-0460">Magnesium</keyword>
<reference evidence="4" key="1">
    <citation type="submission" date="2023-04" db="EMBL/GenBank/DDBJ databases">
        <authorList>
            <person name="Vijverberg K."/>
            <person name="Xiong W."/>
            <person name="Schranz E."/>
        </authorList>
    </citation>
    <scope>NUCLEOTIDE SEQUENCE</scope>
</reference>
<dbReference type="InterPro" id="IPR036412">
    <property type="entry name" value="HAD-like_sf"/>
</dbReference>
<protein>
    <recommendedName>
        <fullName evidence="6">5'-nucleotidase</fullName>
    </recommendedName>
</protein>
<dbReference type="GO" id="GO:0046872">
    <property type="term" value="F:metal ion binding"/>
    <property type="evidence" value="ECO:0007669"/>
    <property type="project" value="UniProtKB-KW"/>
</dbReference>
<dbReference type="Pfam" id="PF05761">
    <property type="entry name" value="5_nucleotid"/>
    <property type="match status" value="1"/>
</dbReference>
<gene>
    <name evidence="4" type="ORF">LSALG_LOCUS22596</name>
</gene>
<dbReference type="PANTHER" id="PTHR12103:SF15">
    <property type="entry name" value="CYTOSOLIC PURINE 5'-NUCLEOTIDASE"/>
    <property type="match status" value="1"/>
</dbReference>
<dbReference type="EMBL" id="OX465080">
    <property type="protein sequence ID" value="CAI9282975.1"/>
    <property type="molecule type" value="Genomic_DNA"/>
</dbReference>
<sequence length="198" mass="23102">MELYQRHNYRALMEVKNVKVHVYRHLLMEAKRLKLANIFFCNKAVNMKNIVAVGFDMDYTLAQYNPKTFESLAYNGTVKKLVTNLGYTNELLDWSFDWTYMVRGLVFVKKRGNILKMDSHKYVKVAYQRFRLLLKDKKVATYGNTLVCDAFDEPDYALIDTIFSLAEAYLFAQLVDFKGVSCGNWNSRFHSIVCLVAK</sequence>
<evidence type="ECO:0000256" key="1">
    <source>
        <dbReference type="ARBA" id="ARBA00022723"/>
    </source>
</evidence>